<keyword evidence="2" id="KW-1185">Reference proteome</keyword>
<dbReference type="EMBL" id="FXAH01000017">
    <property type="protein sequence ID" value="SMF72790.1"/>
    <property type="molecule type" value="Genomic_DNA"/>
</dbReference>
<organism evidence="1 2">
    <name type="scientific">Trinickia caryophylli</name>
    <name type="common">Paraburkholderia caryophylli</name>
    <dbReference type="NCBI Taxonomy" id="28094"/>
    <lineage>
        <taxon>Bacteria</taxon>
        <taxon>Pseudomonadati</taxon>
        <taxon>Pseudomonadota</taxon>
        <taxon>Betaproteobacteria</taxon>
        <taxon>Burkholderiales</taxon>
        <taxon>Burkholderiaceae</taxon>
        <taxon>Trinickia</taxon>
    </lineage>
</organism>
<dbReference type="AlphaFoldDB" id="A0A1X7GPV8"/>
<keyword evidence="1" id="KW-0808">Transferase</keyword>
<name>A0A1X7GPV8_TRICW</name>
<keyword evidence="1" id="KW-0489">Methyltransferase</keyword>
<dbReference type="RefSeq" id="WP_085229960.1">
    <property type="nucleotide sequence ID" value="NZ_BSQD01000015.1"/>
</dbReference>
<dbReference type="NCBIfam" id="TIGR04096">
    <property type="entry name" value="dnd_rel_methyl"/>
    <property type="match status" value="1"/>
</dbReference>
<protein>
    <submittedName>
        <fullName evidence="1">DNA phosphorothioation-associated putative methyltransferase</fullName>
    </submittedName>
</protein>
<dbReference type="GO" id="GO:0032259">
    <property type="term" value="P:methylation"/>
    <property type="evidence" value="ECO:0007669"/>
    <property type="project" value="UniProtKB-KW"/>
</dbReference>
<sequence length="851" mass="96578">MNRVRQQFGKLVVDDLYVHRDGIEHLDPKLQSLIAGRLAKAPARAREEANVIKVNYRNDRVSLLAYADFFEDPFPSLAESWTIAADDEQSASYRSYTESLNPPILHRKELLLPPGHQLKPAFEEITRNGEALGLFDDTATIGFKANWLRHVASKGYQLVGSQFVPIGNDISGSPEPAECDGTLVLRHLTALSRNVLSAPVQLLARHGLLKNEWTLFDYGCGKGNDVTTLRDQGYPASGWDPFFAPDNLIEPADVVNLGFVLNVIEDEVERLEALQRAFSLATKVLAVGVMLKASNTSGTPYRDGVMTSRNTFQKYFAQEELRQYLDHALGEDVFLIGPGVAFVFRDKELEQRFLTSRYRRHGLAQRLLRLPRQPKARDNHSRIPAAPRTISEEARHCLEQLWEAALDLGRIPERDEISFVPTIEEHFGSVAKAARLLERHFDMSQLKAAADARADDLRVFFAMQCFAKRAPYRTLERRLQRDIKSFFGDYRSAQGAGMQLLMNAADSEDMRAACALAAEHGMGWLDREGSLHLHLSAVDRLPPVLRAYVGCGLLIYGNAGDAQLAKIHALSGKLTLTEYDEFDSAPLPRLAKRAKINIRKQDYEIFEYGGRYEKPLLYFKSRYLNEEYPNYSQQEAFDGALQRLELFDPEGYGASASDLAQHLELRRWVIDGFMLRRSDSIPSPDQLCGKHFRYRDLIECGETQRRLRTPNVPEQPETYNALHDLSAMILDAVIEYFGAIRLTYGFSSRELSRHIPDRIAPRLDQHASFELDRQGKMICPRGGAACDFIVDDEDMEEVAQWIMANLPFDRLYYYGRDRPIHVSYAEAPEGLAYEMKASANGRRLPRPMRRK</sequence>
<gene>
    <name evidence="1" type="ORF">SAMN06295900_11749</name>
</gene>
<dbReference type="OrthoDB" id="224775at2"/>
<accession>A0A1X7GPV8</accession>
<dbReference type="Gene3D" id="3.30.1380.10">
    <property type="match status" value="1"/>
</dbReference>
<evidence type="ECO:0000313" key="2">
    <source>
        <dbReference type="Proteomes" id="UP000192911"/>
    </source>
</evidence>
<dbReference type="Proteomes" id="UP000192911">
    <property type="component" value="Unassembled WGS sequence"/>
</dbReference>
<reference evidence="2" key="1">
    <citation type="submission" date="2017-04" db="EMBL/GenBank/DDBJ databases">
        <authorList>
            <person name="Varghese N."/>
            <person name="Submissions S."/>
        </authorList>
    </citation>
    <scope>NUCLEOTIDE SEQUENCE [LARGE SCALE GENOMIC DNA]</scope>
    <source>
        <strain evidence="2">Ballard 720</strain>
    </source>
</reference>
<evidence type="ECO:0000313" key="1">
    <source>
        <dbReference type="EMBL" id="SMF72790.1"/>
    </source>
</evidence>
<dbReference type="SUPFAM" id="SSF55166">
    <property type="entry name" value="Hedgehog/DD-peptidase"/>
    <property type="match status" value="1"/>
</dbReference>
<dbReference type="GeneID" id="95550060"/>
<dbReference type="STRING" id="28094.SAMN06295900_11749"/>
<dbReference type="GO" id="GO:0008168">
    <property type="term" value="F:methyltransferase activity"/>
    <property type="evidence" value="ECO:0007669"/>
    <property type="project" value="UniProtKB-KW"/>
</dbReference>
<proteinExistence type="predicted"/>
<dbReference type="InterPro" id="IPR009045">
    <property type="entry name" value="Zn_M74/Hedgehog-like"/>
</dbReference>
<dbReference type="InterPro" id="IPR024019">
    <property type="entry name" value="CHP04096"/>
</dbReference>